<dbReference type="InParanoid" id="A0A2J6SJY4"/>
<gene>
    <name evidence="4" type="ORF">K444DRAFT_546312</name>
</gene>
<evidence type="ECO:0000256" key="1">
    <source>
        <dbReference type="ARBA" id="ARBA00023125"/>
    </source>
</evidence>
<keyword evidence="2" id="KW-0812">Transmembrane</keyword>
<reference evidence="4 5" key="1">
    <citation type="submission" date="2016-04" db="EMBL/GenBank/DDBJ databases">
        <title>A degradative enzymes factory behind the ericoid mycorrhizal symbiosis.</title>
        <authorList>
            <consortium name="DOE Joint Genome Institute"/>
            <person name="Martino E."/>
            <person name="Morin E."/>
            <person name="Grelet G."/>
            <person name="Kuo A."/>
            <person name="Kohler A."/>
            <person name="Daghino S."/>
            <person name="Barry K."/>
            <person name="Choi C."/>
            <person name="Cichocki N."/>
            <person name="Clum A."/>
            <person name="Copeland A."/>
            <person name="Hainaut M."/>
            <person name="Haridas S."/>
            <person name="Labutti K."/>
            <person name="Lindquist E."/>
            <person name="Lipzen A."/>
            <person name="Khouja H.-R."/>
            <person name="Murat C."/>
            <person name="Ohm R."/>
            <person name="Olson A."/>
            <person name="Spatafora J."/>
            <person name="Veneault-Fourrey C."/>
            <person name="Henrissat B."/>
            <person name="Grigoriev I."/>
            <person name="Martin F."/>
            <person name="Perotto S."/>
        </authorList>
    </citation>
    <scope>NUCLEOTIDE SEQUENCE [LARGE SCALE GENOMIC DNA]</scope>
    <source>
        <strain evidence="4 5">E</strain>
    </source>
</reference>
<feature type="non-terminal residue" evidence="4">
    <location>
        <position position="1"/>
    </location>
</feature>
<organism evidence="4 5">
    <name type="scientific">Hyaloscypha bicolor E</name>
    <dbReference type="NCBI Taxonomy" id="1095630"/>
    <lineage>
        <taxon>Eukaryota</taxon>
        <taxon>Fungi</taxon>
        <taxon>Dikarya</taxon>
        <taxon>Ascomycota</taxon>
        <taxon>Pezizomycotina</taxon>
        <taxon>Leotiomycetes</taxon>
        <taxon>Helotiales</taxon>
        <taxon>Hyaloscyphaceae</taxon>
        <taxon>Hyaloscypha</taxon>
        <taxon>Hyaloscypha bicolor</taxon>
    </lineage>
</organism>
<evidence type="ECO:0000256" key="2">
    <source>
        <dbReference type="SAM" id="Phobius"/>
    </source>
</evidence>
<dbReference type="InterPro" id="IPR006600">
    <property type="entry name" value="HTH_CenpB_DNA-bd_dom"/>
</dbReference>
<dbReference type="PROSITE" id="PS51253">
    <property type="entry name" value="HTH_CENPB"/>
    <property type="match status" value="1"/>
</dbReference>
<evidence type="ECO:0000313" key="5">
    <source>
        <dbReference type="Proteomes" id="UP000235371"/>
    </source>
</evidence>
<keyword evidence="2" id="KW-0472">Membrane</keyword>
<dbReference type="GO" id="GO:0003677">
    <property type="term" value="F:DNA binding"/>
    <property type="evidence" value="ECO:0007669"/>
    <property type="project" value="UniProtKB-KW"/>
</dbReference>
<feature type="transmembrane region" description="Helical" evidence="2">
    <location>
        <begin position="61"/>
        <end position="77"/>
    </location>
</feature>
<dbReference type="EMBL" id="KZ613912">
    <property type="protein sequence ID" value="PMD51091.1"/>
    <property type="molecule type" value="Genomic_DNA"/>
</dbReference>
<keyword evidence="1" id="KW-0238">DNA-binding</keyword>
<dbReference type="GeneID" id="36584292"/>
<protein>
    <recommendedName>
        <fullName evidence="3">HTH CENPB-type domain-containing protein</fullName>
    </recommendedName>
</protein>
<feature type="domain" description="HTH CENPB-type" evidence="3">
    <location>
        <begin position="1"/>
        <end position="46"/>
    </location>
</feature>
<sequence>INTLTNQGIPLTSHIIKNLAEKIKGGPLGKNWVSQFVKYYSIRLKSLYLRNIDNLRTSANVIYYFIIIILYIYYLVIKKYRIMAENIYNFNKKGFLIGYGRSLKRIMTRATLESGRISKSKQDRSREFISILAYISVIGKWILPLLIY</sequence>
<evidence type="ECO:0000259" key="3">
    <source>
        <dbReference type="PROSITE" id="PS51253"/>
    </source>
</evidence>
<keyword evidence="5" id="KW-1185">Reference proteome</keyword>
<proteinExistence type="predicted"/>
<dbReference type="Proteomes" id="UP000235371">
    <property type="component" value="Unassembled WGS sequence"/>
</dbReference>
<keyword evidence="2" id="KW-1133">Transmembrane helix</keyword>
<name>A0A2J6SJY4_9HELO</name>
<accession>A0A2J6SJY4</accession>
<feature type="transmembrane region" description="Helical" evidence="2">
    <location>
        <begin position="128"/>
        <end position="147"/>
    </location>
</feature>
<dbReference type="OrthoDB" id="3563599at2759"/>
<dbReference type="AlphaFoldDB" id="A0A2J6SJY4"/>
<dbReference type="RefSeq" id="XP_024727995.1">
    <property type="nucleotide sequence ID" value="XM_024876213.1"/>
</dbReference>
<evidence type="ECO:0000313" key="4">
    <source>
        <dbReference type="EMBL" id="PMD51091.1"/>
    </source>
</evidence>